<keyword evidence="3" id="KW-1133">Transmembrane helix</keyword>
<dbReference type="PANTHER" id="PTHR32361">
    <property type="entry name" value="FERRIC/CUPRIC REDUCTASE TRANSMEMBRANE COMPONENT"/>
    <property type="match status" value="1"/>
</dbReference>
<protein>
    <recommendedName>
        <fullName evidence="4">Ferric reductase NAD binding domain-containing protein</fullName>
    </recommendedName>
</protein>
<gene>
    <name evidence="5" type="ORF">F5Z01DRAFT_729974</name>
</gene>
<dbReference type="EMBL" id="MU251275">
    <property type="protein sequence ID" value="KAG9250676.1"/>
    <property type="molecule type" value="Genomic_DNA"/>
</dbReference>
<dbReference type="Proteomes" id="UP000887229">
    <property type="component" value="Unassembled WGS sequence"/>
</dbReference>
<feature type="transmembrane region" description="Helical" evidence="3">
    <location>
        <begin position="175"/>
        <end position="195"/>
    </location>
</feature>
<keyword evidence="2" id="KW-0560">Oxidoreductase</keyword>
<dbReference type="InterPro" id="IPR039261">
    <property type="entry name" value="FNR_nucleotide-bd"/>
</dbReference>
<dbReference type="GeneID" id="70297592"/>
<evidence type="ECO:0000256" key="3">
    <source>
        <dbReference type="SAM" id="Phobius"/>
    </source>
</evidence>
<dbReference type="PANTHER" id="PTHR32361:SF26">
    <property type="entry name" value="FAD-BINDING 8 DOMAIN-CONTAINING PROTEIN-RELATED"/>
    <property type="match status" value="1"/>
</dbReference>
<dbReference type="RefSeq" id="XP_046114600.1">
    <property type="nucleotide sequence ID" value="XM_046266689.1"/>
</dbReference>
<dbReference type="InterPro" id="IPR013121">
    <property type="entry name" value="Fe_red_NAD-bd_6"/>
</dbReference>
<dbReference type="GO" id="GO:0006826">
    <property type="term" value="P:iron ion transport"/>
    <property type="evidence" value="ECO:0007669"/>
    <property type="project" value="TreeGrafter"/>
</dbReference>
<comment type="caution">
    <text evidence="5">The sequence shown here is derived from an EMBL/GenBank/DDBJ whole genome shotgun (WGS) entry which is preliminary data.</text>
</comment>
<dbReference type="GO" id="GO:0000293">
    <property type="term" value="F:ferric-chelate reductase activity"/>
    <property type="evidence" value="ECO:0007669"/>
    <property type="project" value="TreeGrafter"/>
</dbReference>
<feature type="transmembrane region" description="Helical" evidence="3">
    <location>
        <begin position="6"/>
        <end position="25"/>
    </location>
</feature>
<evidence type="ECO:0000256" key="1">
    <source>
        <dbReference type="ARBA" id="ARBA00022448"/>
    </source>
</evidence>
<evidence type="ECO:0000256" key="2">
    <source>
        <dbReference type="ARBA" id="ARBA00023002"/>
    </source>
</evidence>
<proteinExistence type="predicted"/>
<dbReference type="GO" id="GO:0015677">
    <property type="term" value="P:copper ion import"/>
    <property type="evidence" value="ECO:0007669"/>
    <property type="project" value="TreeGrafter"/>
</dbReference>
<reference evidence="5" key="1">
    <citation type="journal article" date="2021" name="IMA Fungus">
        <title>Genomic characterization of three marine fungi, including Emericellopsis atlantica sp. nov. with signatures of a generalist lifestyle and marine biomass degradation.</title>
        <authorList>
            <person name="Hagestad O.C."/>
            <person name="Hou L."/>
            <person name="Andersen J.H."/>
            <person name="Hansen E.H."/>
            <person name="Altermark B."/>
            <person name="Li C."/>
            <person name="Kuhnert E."/>
            <person name="Cox R.J."/>
            <person name="Crous P.W."/>
            <person name="Spatafora J.W."/>
            <person name="Lail K."/>
            <person name="Amirebrahimi M."/>
            <person name="Lipzen A."/>
            <person name="Pangilinan J."/>
            <person name="Andreopoulos W."/>
            <person name="Hayes R.D."/>
            <person name="Ng V."/>
            <person name="Grigoriev I.V."/>
            <person name="Jackson S.A."/>
            <person name="Sutton T.D.S."/>
            <person name="Dobson A.D.W."/>
            <person name="Rama T."/>
        </authorList>
    </citation>
    <scope>NUCLEOTIDE SEQUENCE</scope>
    <source>
        <strain evidence="5">TS7</strain>
    </source>
</reference>
<dbReference type="GO" id="GO:0006879">
    <property type="term" value="P:intracellular iron ion homeostasis"/>
    <property type="evidence" value="ECO:0007669"/>
    <property type="project" value="TreeGrafter"/>
</dbReference>
<feature type="domain" description="Ferric reductase NAD binding" evidence="4">
    <location>
        <begin position="361"/>
        <end position="425"/>
    </location>
</feature>
<dbReference type="GO" id="GO:0005886">
    <property type="term" value="C:plasma membrane"/>
    <property type="evidence" value="ECO:0007669"/>
    <property type="project" value="TreeGrafter"/>
</dbReference>
<dbReference type="SUPFAM" id="SSF52343">
    <property type="entry name" value="Ferredoxin reductase-like, C-terminal NADP-linked domain"/>
    <property type="match status" value="1"/>
</dbReference>
<sequence length="605" mass="67265">MDLELNNVLIYGICLSSCLLLKILLPYLPLVCPLLLELVKCPPLPRVGRSTTLWTYKYLIYRTVVRARRWCGGWSRFDVLLLVMYLAANISCTLIGVSSVLEAGARAGALCLCNMLPLFAAPSLSFAADILQVSLRDQRRLHVLAGVAVVLLAAFHVTVSAASSEGYPLTDVKNVSAFGAIICIGSLSLPIGFLSRLLPFELVSTGHHLLALTLVGTTWHHLPSKHLQPRLYIYVVAGAYALALAAHGVWASYRNKLWFSRARLTEQYGLIHMNLHSRRKLAAEPGQYLNMWIIEGVRSILQVTPLLVVSWAPEATDEAELILQVRQGLTRKLLKSLEYGDNTVRVAYSGPHGPTIPTDKHEYFLLLATGSGILPMLPFLKKLVSHRHGHRRSCTRRVRLVWRVEDEGLADVVEKYINSALEEDDKPPPSGEYAEIAKLRHCLNCGGRHDEILDLTFYMKRPCKPPAYEASTAPTEKLVKPEQEALQSVHASGCTDADAEKKKKPRARFKLVEDLDFGAIVGDETKLVKNPPVRAPLLVIAAIARPFREELTEAVRAHLQSVILRFAEFEPPAETKKEGKLPKDENINIDMAKQVRDDIMGKTSP</sequence>
<feature type="transmembrane region" description="Helical" evidence="3">
    <location>
        <begin position="143"/>
        <end position="163"/>
    </location>
</feature>
<dbReference type="Gene3D" id="3.40.50.80">
    <property type="entry name" value="Nucleotide-binding domain of ferredoxin-NADP reductase (FNR) module"/>
    <property type="match status" value="1"/>
</dbReference>
<dbReference type="CDD" id="cd06186">
    <property type="entry name" value="NOX_Duox_like_FAD_NADP"/>
    <property type="match status" value="1"/>
</dbReference>
<keyword evidence="1" id="KW-0813">Transport</keyword>
<keyword evidence="3" id="KW-0812">Transmembrane</keyword>
<dbReference type="AlphaFoldDB" id="A0A9P7ZEW8"/>
<accession>A0A9P7ZEW8</accession>
<keyword evidence="6" id="KW-1185">Reference proteome</keyword>
<evidence type="ECO:0000313" key="5">
    <source>
        <dbReference type="EMBL" id="KAG9250676.1"/>
    </source>
</evidence>
<feature type="transmembrane region" description="Helical" evidence="3">
    <location>
        <begin position="231"/>
        <end position="253"/>
    </location>
</feature>
<keyword evidence="3" id="KW-0472">Membrane</keyword>
<organism evidence="5 6">
    <name type="scientific">Emericellopsis atlantica</name>
    <dbReference type="NCBI Taxonomy" id="2614577"/>
    <lineage>
        <taxon>Eukaryota</taxon>
        <taxon>Fungi</taxon>
        <taxon>Dikarya</taxon>
        <taxon>Ascomycota</taxon>
        <taxon>Pezizomycotina</taxon>
        <taxon>Sordariomycetes</taxon>
        <taxon>Hypocreomycetidae</taxon>
        <taxon>Hypocreales</taxon>
        <taxon>Bionectriaceae</taxon>
        <taxon>Emericellopsis</taxon>
    </lineage>
</organism>
<dbReference type="OrthoDB" id="4494341at2759"/>
<feature type="transmembrane region" description="Helical" evidence="3">
    <location>
        <begin position="79"/>
        <end position="101"/>
    </location>
</feature>
<evidence type="ECO:0000313" key="6">
    <source>
        <dbReference type="Proteomes" id="UP000887229"/>
    </source>
</evidence>
<dbReference type="InterPro" id="IPR051410">
    <property type="entry name" value="Ferric/Cupric_Reductase"/>
</dbReference>
<name>A0A9P7ZEW8_9HYPO</name>
<evidence type="ECO:0000259" key="4">
    <source>
        <dbReference type="Pfam" id="PF08030"/>
    </source>
</evidence>
<dbReference type="Pfam" id="PF08030">
    <property type="entry name" value="NAD_binding_6"/>
    <property type="match status" value="1"/>
</dbReference>